<evidence type="ECO:0000313" key="2">
    <source>
        <dbReference type="Proteomes" id="UP001235939"/>
    </source>
</evidence>
<reference evidence="1 2" key="1">
    <citation type="submission" date="2022-01" db="EMBL/GenBank/DDBJ databases">
        <title>A chromosomal length assembly of Cordylochernes scorpioides.</title>
        <authorList>
            <person name="Zeh D."/>
            <person name="Zeh J."/>
        </authorList>
    </citation>
    <scope>NUCLEOTIDE SEQUENCE [LARGE SCALE GENOMIC DNA]</scope>
    <source>
        <strain evidence="1">IN4F17</strain>
        <tissue evidence="1">Whole Body</tissue>
    </source>
</reference>
<name>A0ABY6KC17_9ARAC</name>
<protein>
    <submittedName>
        <fullName evidence="1">Uncharacterized protein</fullName>
    </submittedName>
</protein>
<accession>A0ABY6KC17</accession>
<gene>
    <name evidence="1" type="ORF">LAZ67_3003803</name>
</gene>
<keyword evidence="2" id="KW-1185">Reference proteome</keyword>
<dbReference type="Proteomes" id="UP001235939">
    <property type="component" value="Chromosome 03"/>
</dbReference>
<sequence length="226" mass="26000">MGPLSRVSSSGQILHAPFDAFKFPTSEIVQFKALVTPCLPTCEPDNLIKFGKLSRVNSFSDILNWEVRKRYFAGKLFRLKVVCSLQCSELGHVQARCDVPGSATRELDSLGRRRRRRSPWTYLTRTGRTLEEDELVVVNAIHITDKFGFQRSERRLDSNSVQGDTINKHYRLDTMMLSGDKKEEETHPSTDTINKLYRLDTLMLSGDKKEEETHPQHRHHQQALQT</sequence>
<proteinExistence type="predicted"/>
<evidence type="ECO:0000313" key="1">
    <source>
        <dbReference type="EMBL" id="UYV65282.1"/>
    </source>
</evidence>
<dbReference type="EMBL" id="CP092865">
    <property type="protein sequence ID" value="UYV65282.1"/>
    <property type="molecule type" value="Genomic_DNA"/>
</dbReference>
<organism evidence="1 2">
    <name type="scientific">Cordylochernes scorpioides</name>
    <dbReference type="NCBI Taxonomy" id="51811"/>
    <lineage>
        <taxon>Eukaryota</taxon>
        <taxon>Metazoa</taxon>
        <taxon>Ecdysozoa</taxon>
        <taxon>Arthropoda</taxon>
        <taxon>Chelicerata</taxon>
        <taxon>Arachnida</taxon>
        <taxon>Pseudoscorpiones</taxon>
        <taxon>Cheliferoidea</taxon>
        <taxon>Chernetidae</taxon>
        <taxon>Cordylochernes</taxon>
    </lineage>
</organism>